<protein>
    <recommendedName>
        <fullName evidence="1">Apiosidase-like catalytic domain-containing protein</fullName>
    </recommendedName>
</protein>
<feature type="domain" description="Apiosidase-like catalytic" evidence="1">
    <location>
        <begin position="17"/>
        <end position="326"/>
    </location>
</feature>
<evidence type="ECO:0000313" key="2">
    <source>
        <dbReference type="EMBL" id="ADP83213.1"/>
    </source>
</evidence>
<dbReference type="Gene3D" id="3.20.20.80">
    <property type="entry name" value="Glycosidases"/>
    <property type="match status" value="1"/>
</dbReference>
<dbReference type="Proteomes" id="UP000002484">
    <property type="component" value="Chromosome"/>
</dbReference>
<dbReference type="STRING" id="298654.FraEuI1c_5225"/>
<sequence length="435" mass="46728">MPSSGVPDASRRGVPCFLADTWWFALTGRLSDDRFAELARLRAAQGFTAVQLVVGIPPEVGPGNRNAWSTVGPAWFPDGRPNPGYLDRAREKIQALNAAGLTAVVYGCWGHQLAWLGVPGAQRWWDRLVERLDDLDVLYCVSGETNLWIGTESLLLPDRTTDDLIPAAVRSQLSSRVLAHRGSPAARAVLRRLWRSYVHNRYAGAVGARRAGWDAVLTGLATSTDRPLLAHVISGETSADALDRDDLLAAVTVQTGHDPASRRLLWEWPARVAERFPGRPFINLEPWYEGILDDFGTDDQLFAYWVSMLSGAAAYCYGAHGMWNVGDGAFLAHWGKQSLDDAAALATPALLGASHRVLRAAGWPDAAGTTTVDAAGGTLRSITRSRPGGAGAVTYFPDGSLAGPARTAAGARYFAPDLGEFVAHAAREGPLVVLT</sequence>
<gene>
    <name evidence="2" type="ordered locus">FraEuI1c_5225</name>
</gene>
<evidence type="ECO:0000259" key="1">
    <source>
        <dbReference type="Pfam" id="PF13204"/>
    </source>
</evidence>
<accession>E3J6Z3</accession>
<dbReference type="EMBL" id="CP002299">
    <property type="protein sequence ID" value="ADP83213.1"/>
    <property type="molecule type" value="Genomic_DNA"/>
</dbReference>
<dbReference type="OrthoDB" id="8108447at2"/>
<dbReference type="InParanoid" id="E3J6Z3"/>
<dbReference type="HOGENOM" id="CLU_629698_0_0_11"/>
<dbReference type="AlphaFoldDB" id="E3J6Z3"/>
<dbReference type="InterPro" id="IPR025277">
    <property type="entry name" value="Apiosidase-like_cat_dom"/>
</dbReference>
<proteinExistence type="predicted"/>
<dbReference type="SUPFAM" id="SSF51445">
    <property type="entry name" value="(Trans)glycosidases"/>
    <property type="match status" value="1"/>
</dbReference>
<keyword evidence="3" id="KW-1185">Reference proteome</keyword>
<dbReference type="KEGG" id="fri:FraEuI1c_5225"/>
<evidence type="ECO:0000313" key="3">
    <source>
        <dbReference type="Proteomes" id="UP000002484"/>
    </source>
</evidence>
<organism evidence="2 3">
    <name type="scientific">Pseudofrankia inefficax (strain DSM 45817 / CECT 9037 / DDB 130130 / EuI1c)</name>
    <name type="common">Frankia inefficax</name>
    <dbReference type="NCBI Taxonomy" id="298654"/>
    <lineage>
        <taxon>Bacteria</taxon>
        <taxon>Bacillati</taxon>
        <taxon>Actinomycetota</taxon>
        <taxon>Actinomycetes</taxon>
        <taxon>Frankiales</taxon>
        <taxon>Frankiaceae</taxon>
        <taxon>Pseudofrankia</taxon>
    </lineage>
</organism>
<dbReference type="PANTHER" id="PTHR37836:SF2">
    <property type="entry name" value="DUF4038 DOMAIN-CONTAINING PROTEIN"/>
    <property type="match status" value="1"/>
</dbReference>
<name>E3J6Z3_PSEI1</name>
<dbReference type="Pfam" id="PF13204">
    <property type="entry name" value="Apiosidase"/>
    <property type="match status" value="1"/>
</dbReference>
<dbReference type="InterPro" id="IPR017853">
    <property type="entry name" value="GH"/>
</dbReference>
<dbReference type="PANTHER" id="PTHR37836">
    <property type="entry name" value="LMO1036 PROTEIN"/>
    <property type="match status" value="1"/>
</dbReference>
<reference evidence="2 3" key="1">
    <citation type="submission" date="2010-10" db="EMBL/GenBank/DDBJ databases">
        <title>Complete sequence of Frankia sp. EuI1c.</title>
        <authorList>
            <consortium name="US DOE Joint Genome Institute"/>
            <person name="Lucas S."/>
            <person name="Copeland A."/>
            <person name="Lapidus A."/>
            <person name="Cheng J.-F."/>
            <person name="Bruce D."/>
            <person name="Goodwin L."/>
            <person name="Pitluck S."/>
            <person name="Chertkov O."/>
            <person name="Detter J.C."/>
            <person name="Han C."/>
            <person name="Tapia R."/>
            <person name="Land M."/>
            <person name="Hauser L."/>
            <person name="Jeffries C."/>
            <person name="Kyrpides N."/>
            <person name="Ivanova N."/>
            <person name="Mikhailova N."/>
            <person name="Beauchemin N."/>
            <person name="Sen A."/>
            <person name="Sur S.A."/>
            <person name="Gtari M."/>
            <person name="Wall L."/>
            <person name="Tisa L."/>
            <person name="Woyke T."/>
        </authorList>
    </citation>
    <scope>NUCLEOTIDE SEQUENCE [LARGE SCALE GENOMIC DNA]</scope>
    <source>
        <strain evidence="3">DSM 45817 / CECT 9037 / EuI1c</strain>
    </source>
</reference>
<dbReference type="RefSeq" id="WP_013426331.1">
    <property type="nucleotide sequence ID" value="NC_014666.1"/>
</dbReference>